<name>A0A6I3L1G7_9NOCA</name>
<gene>
    <name evidence="2" type="ORF">GLP40_13015</name>
</gene>
<evidence type="ECO:0000313" key="3">
    <source>
        <dbReference type="Proteomes" id="UP000432464"/>
    </source>
</evidence>
<feature type="compositionally biased region" description="Basic and acidic residues" evidence="1">
    <location>
        <begin position="95"/>
        <end position="111"/>
    </location>
</feature>
<reference evidence="2 3" key="1">
    <citation type="submission" date="2019-11" db="EMBL/GenBank/DDBJ databases">
        <title>Nocardia sp. nov. CT2-14 isolated from soil.</title>
        <authorList>
            <person name="Kanchanasin P."/>
            <person name="Tanasupawat S."/>
            <person name="Yuki M."/>
            <person name="Kudo T."/>
        </authorList>
    </citation>
    <scope>NUCLEOTIDE SEQUENCE [LARGE SCALE GENOMIC DNA]</scope>
    <source>
        <strain evidence="2 3">CT2-14</strain>
    </source>
</reference>
<keyword evidence="3" id="KW-1185">Reference proteome</keyword>
<protein>
    <submittedName>
        <fullName evidence="2">Uncharacterized protein</fullName>
    </submittedName>
</protein>
<evidence type="ECO:0000256" key="1">
    <source>
        <dbReference type="SAM" id="MobiDB-lite"/>
    </source>
</evidence>
<evidence type="ECO:0000313" key="2">
    <source>
        <dbReference type="EMBL" id="MTE13689.1"/>
    </source>
</evidence>
<organism evidence="2 3">
    <name type="scientific">Nocardia aurantiaca</name>
    <dbReference type="NCBI Taxonomy" id="2675850"/>
    <lineage>
        <taxon>Bacteria</taxon>
        <taxon>Bacillati</taxon>
        <taxon>Actinomycetota</taxon>
        <taxon>Actinomycetes</taxon>
        <taxon>Mycobacteriales</taxon>
        <taxon>Nocardiaceae</taxon>
        <taxon>Nocardia</taxon>
    </lineage>
</organism>
<dbReference type="RefSeq" id="WP_154788112.1">
    <property type="nucleotide sequence ID" value="NZ_WMBB01000005.1"/>
</dbReference>
<dbReference type="Proteomes" id="UP000432464">
    <property type="component" value="Unassembled WGS sequence"/>
</dbReference>
<comment type="caution">
    <text evidence="2">The sequence shown here is derived from an EMBL/GenBank/DDBJ whole genome shotgun (WGS) entry which is preliminary data.</text>
</comment>
<proteinExistence type="predicted"/>
<feature type="region of interest" description="Disordered" evidence="1">
    <location>
        <begin position="76"/>
        <end position="111"/>
    </location>
</feature>
<sequence>MLATRCDQQVSTRADRIARADELVAEFADCAWQRLSVGAGAHGPLEYDWARRQIEDTSKSGRGHWLLARRSIAKPTEIAPRPGYRHPPLRTAARHLVDRQVRPRTRPSEEP</sequence>
<dbReference type="EMBL" id="WMBB01000005">
    <property type="protein sequence ID" value="MTE13689.1"/>
    <property type="molecule type" value="Genomic_DNA"/>
</dbReference>
<dbReference type="AlphaFoldDB" id="A0A6I3L1G7"/>
<accession>A0A6I3L1G7</accession>